<dbReference type="Proteomes" id="UP000182569">
    <property type="component" value="Chromosome"/>
</dbReference>
<dbReference type="KEGG" id="ceu:A7L45_05950"/>
<dbReference type="Gene3D" id="3.40.50.1980">
    <property type="entry name" value="Nitrogenase molybdenum iron protein domain"/>
    <property type="match status" value="2"/>
</dbReference>
<dbReference type="Pfam" id="PF01497">
    <property type="entry name" value="Peripla_BP_2"/>
    <property type="match status" value="1"/>
</dbReference>
<dbReference type="PANTHER" id="PTHR30532:SF21">
    <property type="entry name" value="SIDEROPHORE-BINDING LIPOPROTEIN YFIY-RELATED"/>
    <property type="match status" value="1"/>
</dbReference>
<dbReference type="PROSITE" id="PS51257">
    <property type="entry name" value="PROKAR_LIPOPROTEIN"/>
    <property type="match status" value="1"/>
</dbReference>
<proteinExistence type="inferred from homology"/>
<keyword evidence="4 5" id="KW-0732">Signal</keyword>
<evidence type="ECO:0000313" key="7">
    <source>
        <dbReference type="EMBL" id="APC39643.1"/>
    </source>
</evidence>
<evidence type="ECO:0000256" key="2">
    <source>
        <dbReference type="ARBA" id="ARBA00008814"/>
    </source>
</evidence>
<accession>A0A1J0GEC4</accession>
<evidence type="ECO:0000256" key="1">
    <source>
        <dbReference type="ARBA" id="ARBA00004196"/>
    </source>
</evidence>
<dbReference type="GO" id="GO:0030288">
    <property type="term" value="C:outer membrane-bounded periplasmic space"/>
    <property type="evidence" value="ECO:0007669"/>
    <property type="project" value="TreeGrafter"/>
</dbReference>
<dbReference type="OrthoDB" id="9793175at2"/>
<sequence>MKKKRLFVVLTSALISVAVFAGCSKAAEPVKKVSVTKVVSTMKGNVTVPTSPKRIVDISGSTEELLILNHTPIGTANADSYKTTEKPSYLKDKLNSSKLVGFSMMETMDMEAILKLDPDLIIMSERQTKIYEQLKAIAPVVMLKDYANDWRSKLTNISKLFGQEKDAQKWLVSYDKKAITIGNEIKKTNGTQTYLTVLASAGKYYIFSDAAIGSMLLSDMKLSQPKNMPKQEGISLPVVTMEGLSSIDADHVVVIATDVDKKDLLSSSVWKSMRAVKAGNVTLLPSSPYFAQGYSPIGRELLLDSIKKEFVK</sequence>
<feature type="chain" id="PRO_5038567388" evidence="5">
    <location>
        <begin position="22"/>
        <end position="312"/>
    </location>
</feature>
<dbReference type="EMBL" id="CP015756">
    <property type="protein sequence ID" value="APC39643.1"/>
    <property type="molecule type" value="Genomic_DNA"/>
</dbReference>
<reference evidence="8" key="1">
    <citation type="journal article" date="2016" name="Front. Microbiol.">
        <title>Complete Genome Sequence of Clostridium estertheticum DSM 8809, a Microbe Identified in Spoiled Vacuum Packed Beef.</title>
        <authorList>
            <person name="Yu Z."/>
            <person name="Gunn L."/>
            <person name="Brennan E."/>
            <person name="Reid R."/>
            <person name="Wall P.G."/>
            <person name="Gaora O.P."/>
            <person name="Hurley D."/>
            <person name="Bolton D."/>
            <person name="Fanning S."/>
        </authorList>
    </citation>
    <scope>NUCLEOTIDE SEQUENCE [LARGE SCALE GENOMIC DNA]</scope>
    <source>
        <strain evidence="8">DSM 8809</strain>
    </source>
</reference>
<evidence type="ECO:0000259" key="6">
    <source>
        <dbReference type="PROSITE" id="PS50983"/>
    </source>
</evidence>
<comment type="subcellular location">
    <subcellularLocation>
        <location evidence="1">Cell envelope</location>
    </subcellularLocation>
</comment>
<dbReference type="AlphaFoldDB" id="A0A1J0GEC4"/>
<dbReference type="PANTHER" id="PTHR30532">
    <property type="entry name" value="IRON III DICITRATE-BINDING PERIPLASMIC PROTEIN"/>
    <property type="match status" value="1"/>
</dbReference>
<dbReference type="InterPro" id="IPR051313">
    <property type="entry name" value="Bact_iron-sidero_bind"/>
</dbReference>
<protein>
    <submittedName>
        <fullName evidence="7">Ferrichrome ABC transporter substrate-binding protein</fullName>
    </submittedName>
</protein>
<organism evidence="7 8">
    <name type="scientific">Clostridium estertheticum subsp. estertheticum</name>
    <dbReference type="NCBI Taxonomy" id="1552"/>
    <lineage>
        <taxon>Bacteria</taxon>
        <taxon>Bacillati</taxon>
        <taxon>Bacillota</taxon>
        <taxon>Clostridia</taxon>
        <taxon>Eubacteriales</taxon>
        <taxon>Clostridiaceae</taxon>
        <taxon>Clostridium</taxon>
    </lineage>
</organism>
<dbReference type="InterPro" id="IPR002491">
    <property type="entry name" value="ABC_transptr_periplasmic_BD"/>
</dbReference>
<dbReference type="PROSITE" id="PS50983">
    <property type="entry name" value="FE_B12_PBP"/>
    <property type="match status" value="1"/>
</dbReference>
<name>A0A1J0GEC4_9CLOT</name>
<dbReference type="STRING" id="1552.A7L45_05950"/>
<evidence type="ECO:0000256" key="4">
    <source>
        <dbReference type="ARBA" id="ARBA00022729"/>
    </source>
</evidence>
<gene>
    <name evidence="7" type="ORF">A7L45_05950</name>
</gene>
<evidence type="ECO:0000313" key="8">
    <source>
        <dbReference type="Proteomes" id="UP000182569"/>
    </source>
</evidence>
<evidence type="ECO:0000256" key="3">
    <source>
        <dbReference type="ARBA" id="ARBA00022448"/>
    </source>
</evidence>
<dbReference type="RefSeq" id="WP_071611936.1">
    <property type="nucleotide sequence ID" value="NZ_CP015756.1"/>
</dbReference>
<evidence type="ECO:0000256" key="5">
    <source>
        <dbReference type="SAM" id="SignalP"/>
    </source>
</evidence>
<dbReference type="SUPFAM" id="SSF53807">
    <property type="entry name" value="Helical backbone' metal receptor"/>
    <property type="match status" value="1"/>
</dbReference>
<comment type="similarity">
    <text evidence="2">Belongs to the bacterial solute-binding protein 8 family.</text>
</comment>
<feature type="signal peptide" evidence="5">
    <location>
        <begin position="1"/>
        <end position="21"/>
    </location>
</feature>
<dbReference type="GO" id="GO:1901678">
    <property type="term" value="P:iron coordination entity transport"/>
    <property type="evidence" value="ECO:0007669"/>
    <property type="project" value="UniProtKB-ARBA"/>
</dbReference>
<keyword evidence="8" id="KW-1185">Reference proteome</keyword>
<feature type="domain" description="Fe/B12 periplasmic-binding" evidence="6">
    <location>
        <begin position="54"/>
        <end position="312"/>
    </location>
</feature>
<keyword evidence="3" id="KW-0813">Transport</keyword>